<gene>
    <name evidence="9" type="primary">bin3</name>
    <name evidence="9" type="ORF">Bhyg_00542</name>
</gene>
<evidence type="ECO:0000259" key="8">
    <source>
        <dbReference type="PROSITE" id="PS51515"/>
    </source>
</evidence>
<sequence>MSINTLSDNVKENEKFEDNCEEVKHHHSSARNVVHTTEELNKSGNSLNGRNKNHKKKRHHNKNNNKKWSKKFKSELENVQNAKNSNNNRKHGGMIYGGHKHLKSVFKNLSHRNYRYISLRDKELIIPPTKFLLGGNISDPLNLSSLQDEALNTENAATPKSSPITTPPKIEPIVPRNIFDPLLLMVNPVDYDHYFAPERKIKNRNRKKKPRKRHDSSSSTVVSSANTSAINASGDTSELLTFTDDEQKSISDVEKDHDEKPTNLIATQATAEKERCVKDLRLELSVDNEVNSSRKKKNFESSNIHKKIRRMDSMDKIVSPVIPQPGAWKRPIPPPMGAPRNRNRVSSTSTCDDILPGSSSVAVSEDVSTAPTVVLSPTANVLKTDKQPPKKRPEKSKYQYGNHLSYKGFTALTEHHDVRLRVFKQYPYLFQNKDVLDVGCHAGHVTIAIGRMLNPKSVLGIDIAPNLISMANHNLSLFVRIPTEKPNNSVAPRTSETTKKKKNNKRDRMKASGFYPISFGITYKGIPRLPKQNNDQSSSVQNDVFPNNVSFKTMNYVETDDANTYDAQLYDLIICLSVTKYIHLNFGDTGLKSVFKKMFNQLRPGGKLILEAQNWASYERSKNLTQTMYNNYKSIEFFPNKFHEFLLSTEVGFSHTSLLAVLRHARGFKRSLQLYVKGDFTPSQICWSDSYISQTPYEEPFRPYYSQMRRPRTVQNSVWQSDTAHMSSRVTPQGLSSTSQYYNPLETDSYLPSYDNEVQTRHYCSVSPIYSSVWSPPSGRKSASQTPLFGSIRRVDNSDENIRPHVYLPNFDGRDSSRSIDDCSQSPQTSHVYAAATPESRSCREPDGEYGSPKGHVYATACDNSSSPQQYSGESSRSIEIELEENVEDSLADT</sequence>
<feature type="compositionally biased region" description="Low complexity" evidence="7">
    <location>
        <begin position="217"/>
        <end position="229"/>
    </location>
</feature>
<dbReference type="AlphaFoldDB" id="A0A9Q0S4P9"/>
<feature type="region of interest" description="Disordered" evidence="7">
    <location>
        <begin position="486"/>
        <end position="507"/>
    </location>
</feature>
<feature type="domain" description="Bin3-type SAM" evidence="8">
    <location>
        <begin position="417"/>
        <end position="680"/>
    </location>
</feature>
<feature type="compositionally biased region" description="Polar residues" evidence="7">
    <location>
        <begin position="486"/>
        <end position="495"/>
    </location>
</feature>
<dbReference type="PANTHER" id="PTHR12315">
    <property type="entry name" value="BICOID-INTERACTING PROTEIN RELATED"/>
    <property type="match status" value="1"/>
</dbReference>
<dbReference type="Gene3D" id="3.40.50.150">
    <property type="entry name" value="Vaccinia Virus protein VP39"/>
    <property type="match status" value="1"/>
</dbReference>
<dbReference type="Pfam" id="PF06859">
    <property type="entry name" value="Bin3"/>
    <property type="match status" value="1"/>
</dbReference>
<keyword evidence="10" id="KW-1185">Reference proteome</keyword>
<evidence type="ECO:0000256" key="2">
    <source>
        <dbReference type="ARBA" id="ARBA00022603"/>
    </source>
</evidence>
<evidence type="ECO:0000256" key="1">
    <source>
        <dbReference type="ARBA" id="ARBA00008361"/>
    </source>
</evidence>
<feature type="region of interest" description="Disordered" evidence="7">
    <location>
        <begin position="800"/>
        <end position="894"/>
    </location>
</feature>
<dbReference type="PANTHER" id="PTHR12315:SF0">
    <property type="entry name" value="7SK SNRNA METHYLPHOSPHATE CAPPING ENZYME"/>
    <property type="match status" value="1"/>
</dbReference>
<feature type="region of interest" description="Disordered" evidence="7">
    <location>
        <begin position="200"/>
        <end position="244"/>
    </location>
</feature>
<feature type="region of interest" description="Disordered" evidence="7">
    <location>
        <begin position="1"/>
        <end position="68"/>
    </location>
</feature>
<dbReference type="OrthoDB" id="10017101at2759"/>
<accession>A0A9Q0S4P9</accession>
<name>A0A9Q0S4P9_9DIPT</name>
<evidence type="ECO:0000256" key="4">
    <source>
        <dbReference type="ARBA" id="ARBA00022691"/>
    </source>
</evidence>
<feature type="compositionally biased region" description="Basic residues" evidence="7">
    <location>
        <begin position="201"/>
        <end position="214"/>
    </location>
</feature>
<feature type="compositionally biased region" description="Basic residues" evidence="7">
    <location>
        <begin position="51"/>
        <end position="68"/>
    </location>
</feature>
<dbReference type="GO" id="GO:0040031">
    <property type="term" value="P:snRNA modification"/>
    <property type="evidence" value="ECO:0007669"/>
    <property type="project" value="TreeGrafter"/>
</dbReference>
<evidence type="ECO:0000256" key="3">
    <source>
        <dbReference type="ARBA" id="ARBA00022679"/>
    </source>
</evidence>
<dbReference type="InterPro" id="IPR039772">
    <property type="entry name" value="Bin3-like"/>
</dbReference>
<evidence type="ECO:0000256" key="7">
    <source>
        <dbReference type="SAM" id="MobiDB-lite"/>
    </source>
</evidence>
<dbReference type="GO" id="GO:0017069">
    <property type="term" value="F:snRNA binding"/>
    <property type="evidence" value="ECO:0007669"/>
    <property type="project" value="TreeGrafter"/>
</dbReference>
<feature type="region of interest" description="Disordered" evidence="7">
    <location>
        <begin position="321"/>
        <end position="350"/>
    </location>
</feature>
<dbReference type="InterPro" id="IPR024160">
    <property type="entry name" value="BIN3_SAM-bd_dom"/>
</dbReference>
<evidence type="ECO:0000313" key="9">
    <source>
        <dbReference type="EMBL" id="KAJ6645337.1"/>
    </source>
</evidence>
<dbReference type="GO" id="GO:0032259">
    <property type="term" value="P:methylation"/>
    <property type="evidence" value="ECO:0007669"/>
    <property type="project" value="UniProtKB-KW"/>
</dbReference>
<evidence type="ECO:0000256" key="5">
    <source>
        <dbReference type="PROSITE-ProRule" id="PRU00848"/>
    </source>
</evidence>
<dbReference type="EC" id="2.1.1.-" evidence="6"/>
<feature type="compositionally biased region" description="Acidic residues" evidence="7">
    <location>
        <begin position="881"/>
        <end position="894"/>
    </location>
</feature>
<comment type="caution">
    <text evidence="9">The sequence shown here is derived from an EMBL/GenBank/DDBJ whole genome shotgun (WGS) entry which is preliminary data.</text>
</comment>
<dbReference type="Proteomes" id="UP001151699">
    <property type="component" value="Chromosome A"/>
</dbReference>
<keyword evidence="2 6" id="KW-0489">Methyltransferase</keyword>
<dbReference type="EMBL" id="WJQU01000001">
    <property type="protein sequence ID" value="KAJ6645337.1"/>
    <property type="molecule type" value="Genomic_DNA"/>
</dbReference>
<dbReference type="SUPFAM" id="SSF53335">
    <property type="entry name" value="S-adenosyl-L-methionine-dependent methyltransferases"/>
    <property type="match status" value="1"/>
</dbReference>
<feature type="compositionally biased region" description="Basic and acidic residues" evidence="7">
    <location>
        <begin position="812"/>
        <end position="821"/>
    </location>
</feature>
<evidence type="ECO:0000256" key="6">
    <source>
        <dbReference type="RuleBase" id="RU367087"/>
    </source>
</evidence>
<evidence type="ECO:0000313" key="10">
    <source>
        <dbReference type="Proteomes" id="UP001151699"/>
    </source>
</evidence>
<comment type="similarity">
    <text evidence="1 6">Belongs to the methyltransferase superfamily.</text>
</comment>
<dbReference type="GO" id="GO:0008173">
    <property type="term" value="F:RNA methyltransferase activity"/>
    <property type="evidence" value="ECO:0007669"/>
    <property type="project" value="UniProtKB-UniRule"/>
</dbReference>
<dbReference type="InterPro" id="IPR029063">
    <property type="entry name" value="SAM-dependent_MTases_sf"/>
</dbReference>
<feature type="compositionally biased region" description="Polar residues" evidence="7">
    <location>
        <begin position="822"/>
        <end position="831"/>
    </location>
</feature>
<keyword evidence="4 5" id="KW-0949">S-adenosyl-L-methionine</keyword>
<protein>
    <recommendedName>
        <fullName evidence="6">RNA methyltransferase</fullName>
        <ecNumber evidence="6">2.1.1.-</ecNumber>
    </recommendedName>
</protein>
<dbReference type="InterPro" id="IPR010675">
    <property type="entry name" value="Bin3_C"/>
</dbReference>
<feature type="compositionally biased region" description="Low complexity" evidence="7">
    <location>
        <begin position="865"/>
        <end position="878"/>
    </location>
</feature>
<organism evidence="9 10">
    <name type="scientific">Pseudolycoriella hygida</name>
    <dbReference type="NCBI Taxonomy" id="35572"/>
    <lineage>
        <taxon>Eukaryota</taxon>
        <taxon>Metazoa</taxon>
        <taxon>Ecdysozoa</taxon>
        <taxon>Arthropoda</taxon>
        <taxon>Hexapoda</taxon>
        <taxon>Insecta</taxon>
        <taxon>Pterygota</taxon>
        <taxon>Neoptera</taxon>
        <taxon>Endopterygota</taxon>
        <taxon>Diptera</taxon>
        <taxon>Nematocera</taxon>
        <taxon>Sciaroidea</taxon>
        <taxon>Sciaridae</taxon>
        <taxon>Pseudolycoriella</taxon>
    </lineage>
</organism>
<dbReference type="PROSITE" id="PS51515">
    <property type="entry name" value="BIN3_SAM"/>
    <property type="match status" value="1"/>
</dbReference>
<proteinExistence type="inferred from homology"/>
<dbReference type="GO" id="GO:0008171">
    <property type="term" value="F:O-methyltransferase activity"/>
    <property type="evidence" value="ECO:0007669"/>
    <property type="project" value="UniProtKB-UniRule"/>
</dbReference>
<keyword evidence="3 6" id="KW-0808">Transferase</keyword>
<feature type="compositionally biased region" description="Polar residues" evidence="7">
    <location>
        <begin position="230"/>
        <end position="240"/>
    </location>
</feature>
<reference evidence="9" key="1">
    <citation type="submission" date="2022-07" db="EMBL/GenBank/DDBJ databases">
        <authorList>
            <person name="Trinca V."/>
            <person name="Uliana J.V.C."/>
            <person name="Torres T.T."/>
            <person name="Ward R.J."/>
            <person name="Monesi N."/>
        </authorList>
    </citation>
    <scope>NUCLEOTIDE SEQUENCE</scope>
    <source>
        <strain evidence="9">HSMRA1968</strain>
        <tissue evidence="9">Whole embryos</tissue>
    </source>
</reference>
<feature type="compositionally biased region" description="Basic and acidic residues" evidence="7">
    <location>
        <begin position="9"/>
        <end position="24"/>
    </location>
</feature>